<keyword evidence="3" id="KW-1185">Reference proteome</keyword>
<gene>
    <name evidence="2" type="ORF">DIT68_14425</name>
</gene>
<name>A0A2U2X2A7_9FLAO</name>
<reference evidence="2 3" key="2">
    <citation type="submission" date="2018-05" db="EMBL/GenBank/DDBJ databases">
        <authorList>
            <person name="Lanie J.A."/>
            <person name="Ng W.-L."/>
            <person name="Kazmierczak K.M."/>
            <person name="Andrzejewski T.M."/>
            <person name="Davidsen T.M."/>
            <person name="Wayne K.J."/>
            <person name="Tettelin H."/>
            <person name="Glass J.I."/>
            <person name="Rusch D."/>
            <person name="Podicherti R."/>
            <person name="Tsui H.-C.T."/>
            <person name="Winkler M.E."/>
        </authorList>
    </citation>
    <scope>NUCLEOTIDE SEQUENCE [LARGE SCALE GENOMIC DNA]</scope>
    <source>
        <strain evidence="2 3">C305</strain>
    </source>
</reference>
<accession>A0A2U2X2A7</accession>
<dbReference type="AlphaFoldDB" id="A0A2U2X2A7"/>
<comment type="caution">
    <text evidence="2">The sequence shown here is derived from an EMBL/GenBank/DDBJ whole genome shotgun (WGS) entry which is preliminary data.</text>
</comment>
<reference evidence="2 3" key="1">
    <citation type="submission" date="2018-05" db="EMBL/GenBank/DDBJ databases">
        <title>Brumimicrobium oceani sp. nov., isolated from coastal sediment.</title>
        <authorList>
            <person name="Kou Y."/>
        </authorList>
    </citation>
    <scope>NUCLEOTIDE SEQUENCE [LARGE SCALE GENOMIC DNA]</scope>
    <source>
        <strain evidence="2 3">C305</strain>
    </source>
</reference>
<evidence type="ECO:0000313" key="3">
    <source>
        <dbReference type="Proteomes" id="UP000245370"/>
    </source>
</evidence>
<evidence type="ECO:0000313" key="2">
    <source>
        <dbReference type="EMBL" id="PWH81884.1"/>
    </source>
</evidence>
<feature type="signal peptide" evidence="1">
    <location>
        <begin position="1"/>
        <end position="18"/>
    </location>
</feature>
<sequence length="256" mass="29451">MKLKILIICILISPALFSQFETEKLSFEFGYGLNKYSMENLNRFFIDSVTSQSNPKILDKKLEKGQKFDLSINYRPSKYFNVGLFSSYQYGSQSSTPKFIETDDFGNVIAQHERNYELKTQAISFGINSTLFLNTLLKLDQKNSKFLQNLKLGVGLNGGVAYSKVISDMRSKSFPLASYYEFFESMDFQGQAFIDIGYYFSKSSLFSSIGIKLGYQYFVTKTVRDRLDNEWVIFNEYPINLDFSGLFIGTYIMIGK</sequence>
<dbReference type="EMBL" id="QFRJ01000015">
    <property type="protein sequence ID" value="PWH81884.1"/>
    <property type="molecule type" value="Genomic_DNA"/>
</dbReference>
<proteinExistence type="predicted"/>
<evidence type="ECO:0000256" key="1">
    <source>
        <dbReference type="SAM" id="SignalP"/>
    </source>
</evidence>
<organism evidence="2 3">
    <name type="scientific">Brumimicrobium oceani</name>
    <dbReference type="NCBI Taxonomy" id="2100725"/>
    <lineage>
        <taxon>Bacteria</taxon>
        <taxon>Pseudomonadati</taxon>
        <taxon>Bacteroidota</taxon>
        <taxon>Flavobacteriia</taxon>
        <taxon>Flavobacteriales</taxon>
        <taxon>Crocinitomicaceae</taxon>
        <taxon>Brumimicrobium</taxon>
    </lineage>
</organism>
<feature type="chain" id="PRO_5015780567" description="Outer membrane protein beta-barrel domain-containing protein" evidence="1">
    <location>
        <begin position="19"/>
        <end position="256"/>
    </location>
</feature>
<protein>
    <recommendedName>
        <fullName evidence="4">Outer membrane protein beta-barrel domain-containing protein</fullName>
    </recommendedName>
</protein>
<keyword evidence="1" id="KW-0732">Signal</keyword>
<evidence type="ECO:0008006" key="4">
    <source>
        <dbReference type="Google" id="ProtNLM"/>
    </source>
</evidence>
<dbReference type="Proteomes" id="UP000245370">
    <property type="component" value="Unassembled WGS sequence"/>
</dbReference>